<dbReference type="SUPFAM" id="SSF52540">
    <property type="entry name" value="P-loop containing nucleoside triphosphate hydrolases"/>
    <property type="match status" value="1"/>
</dbReference>
<dbReference type="GO" id="GO:0003924">
    <property type="term" value="F:GTPase activity"/>
    <property type="evidence" value="ECO:0007669"/>
    <property type="project" value="InterPro"/>
</dbReference>
<feature type="compositionally biased region" description="Basic and acidic residues" evidence="6">
    <location>
        <begin position="342"/>
        <end position="357"/>
    </location>
</feature>
<sequence>MNCRLTVADLMLTCDKDCIMGFLDAESGAEKLNITFVNPKSGVGLLSGEERDNVKKKHDNNIELLGIPRRESGKPIGENHKPPPGSPDRDSNLDLPILCSLAQHETCTLANYATKVGSIGLKKEELQAAEREEFLKWRRQLAQLQEVEGLLLTPYEKNLEFWRQLWRVVERSDVVVQIVDARNPLLFRCKDLERYVLEVSPNKQNLILANKADFLTQSQRDAWASYFSEQGVKVAFFSALEAAEEEKARLEAETSESEDIEKEDGSDDEEKEENKTNEPHQNTRVSTDSSDNDSMEENISKISSQTQKTTLSSDENAQIQPATLDSDTAKPTCVNEANSTLTDKKGEARSRDQRTYDNKTPNSIDNSSKLLTRSELITFFRTLHTGPKVSLGMTTIGLVGYPNVGKSSTINTLLMDKKVSVSATPGKTKHFQDRYGIMLPAPLEGEDPLRPPTAEELLNAYGYNRGFMTQNGQPDNPRSARYILKDFVNGKLLYCHGTPGCDQSQYHVYPERNTDNQPRELPPAAKRFNKSHKLTTEDLDKAFFHKTVHSVHQKGMTVLGTRSGISNDGSMTGSTMSLAQQSKPWKNHKDKRNKKEKLRRVYSHLDIQ</sequence>
<dbReference type="InterPro" id="IPR043358">
    <property type="entry name" value="GNL1-like"/>
</dbReference>
<evidence type="ECO:0000256" key="5">
    <source>
        <dbReference type="ARBA" id="ARBA00040145"/>
    </source>
</evidence>
<accession>A0A7R9FGQ9</accession>
<dbReference type="PANTHER" id="PTHR45709:SF2">
    <property type="entry name" value="LARGE SUBUNIT GTPASE 1 HOMOLOG"/>
    <property type="match status" value="1"/>
</dbReference>
<evidence type="ECO:0000256" key="4">
    <source>
        <dbReference type="ARBA" id="ARBA00023134"/>
    </source>
</evidence>
<keyword evidence="2" id="KW-0547">Nucleotide-binding</keyword>
<feature type="compositionally biased region" description="Acidic residues" evidence="6">
    <location>
        <begin position="253"/>
        <end position="271"/>
    </location>
</feature>
<keyword evidence="4" id="KW-0342">GTP-binding</keyword>
<organism evidence="8">
    <name type="scientific">Timema tahoe</name>
    <dbReference type="NCBI Taxonomy" id="61484"/>
    <lineage>
        <taxon>Eukaryota</taxon>
        <taxon>Metazoa</taxon>
        <taxon>Ecdysozoa</taxon>
        <taxon>Arthropoda</taxon>
        <taxon>Hexapoda</taxon>
        <taxon>Insecta</taxon>
        <taxon>Pterygota</taxon>
        <taxon>Neoptera</taxon>
        <taxon>Polyneoptera</taxon>
        <taxon>Phasmatodea</taxon>
        <taxon>Timematodea</taxon>
        <taxon>Timematoidea</taxon>
        <taxon>Timematidae</taxon>
        <taxon>Timema</taxon>
    </lineage>
</organism>
<feature type="compositionally biased region" description="Basic and acidic residues" evidence="6">
    <location>
        <begin position="68"/>
        <end position="90"/>
    </location>
</feature>
<evidence type="ECO:0000256" key="3">
    <source>
        <dbReference type="ARBA" id="ARBA00022801"/>
    </source>
</evidence>
<evidence type="ECO:0000259" key="7">
    <source>
        <dbReference type="Pfam" id="PF01926"/>
    </source>
</evidence>
<evidence type="ECO:0000256" key="1">
    <source>
        <dbReference type="ARBA" id="ARBA00022490"/>
    </source>
</evidence>
<feature type="compositionally biased region" description="Polar residues" evidence="6">
    <location>
        <begin position="571"/>
        <end position="582"/>
    </location>
</feature>
<proteinExistence type="predicted"/>
<evidence type="ECO:0000256" key="6">
    <source>
        <dbReference type="SAM" id="MobiDB-lite"/>
    </source>
</evidence>
<name>A0A7R9FGQ9_9NEOP</name>
<dbReference type="Gene3D" id="3.40.50.300">
    <property type="entry name" value="P-loop containing nucleotide triphosphate hydrolases"/>
    <property type="match status" value="1"/>
</dbReference>
<dbReference type="PANTHER" id="PTHR45709">
    <property type="entry name" value="LARGE SUBUNIT GTPASE 1 HOMOLOG-RELATED"/>
    <property type="match status" value="1"/>
</dbReference>
<feature type="region of interest" description="Disordered" evidence="6">
    <location>
        <begin position="66"/>
        <end position="90"/>
    </location>
</feature>
<reference evidence="8" key="1">
    <citation type="submission" date="2020-11" db="EMBL/GenBank/DDBJ databases">
        <authorList>
            <person name="Tran Van P."/>
        </authorList>
    </citation>
    <scope>NUCLEOTIDE SEQUENCE</scope>
</reference>
<feature type="region of interest" description="Disordered" evidence="6">
    <location>
        <begin position="571"/>
        <end position="608"/>
    </location>
</feature>
<dbReference type="Pfam" id="PF01926">
    <property type="entry name" value="MMR_HSR1"/>
    <property type="match status" value="1"/>
</dbReference>
<dbReference type="InterPro" id="IPR006073">
    <property type="entry name" value="GTP-bd"/>
</dbReference>
<evidence type="ECO:0000256" key="2">
    <source>
        <dbReference type="ARBA" id="ARBA00022741"/>
    </source>
</evidence>
<feature type="region of interest" description="Disordered" evidence="6">
    <location>
        <begin position="247"/>
        <end position="295"/>
    </location>
</feature>
<protein>
    <recommendedName>
        <fullName evidence="5">Large subunit GTPase 1 homolog</fullName>
    </recommendedName>
</protein>
<feature type="region of interest" description="Disordered" evidence="6">
    <location>
        <begin position="321"/>
        <end position="366"/>
    </location>
</feature>
<dbReference type="InterPro" id="IPR027417">
    <property type="entry name" value="P-loop_NTPase"/>
</dbReference>
<keyword evidence="3" id="KW-0378">Hydrolase</keyword>
<feature type="compositionally biased region" description="Polar residues" evidence="6">
    <location>
        <begin position="279"/>
        <end position="289"/>
    </location>
</feature>
<feature type="domain" description="G" evidence="7">
    <location>
        <begin position="395"/>
        <end position="433"/>
    </location>
</feature>
<feature type="compositionally biased region" description="Basic residues" evidence="6">
    <location>
        <begin position="585"/>
        <end position="602"/>
    </location>
</feature>
<dbReference type="GO" id="GO:0005829">
    <property type="term" value="C:cytosol"/>
    <property type="evidence" value="ECO:0007669"/>
    <property type="project" value="TreeGrafter"/>
</dbReference>
<dbReference type="GO" id="GO:0000054">
    <property type="term" value="P:ribosomal subunit export from nucleus"/>
    <property type="evidence" value="ECO:0007669"/>
    <property type="project" value="TreeGrafter"/>
</dbReference>
<dbReference type="EMBL" id="OE000099">
    <property type="protein sequence ID" value="CAD7452413.1"/>
    <property type="molecule type" value="Genomic_DNA"/>
</dbReference>
<dbReference type="AlphaFoldDB" id="A0A7R9FGQ9"/>
<evidence type="ECO:0000313" key="8">
    <source>
        <dbReference type="EMBL" id="CAD7452413.1"/>
    </source>
</evidence>
<gene>
    <name evidence="8" type="ORF">TTEB3V08_LOCUS594</name>
</gene>
<dbReference type="GO" id="GO:0005525">
    <property type="term" value="F:GTP binding"/>
    <property type="evidence" value="ECO:0007669"/>
    <property type="project" value="UniProtKB-KW"/>
</dbReference>
<keyword evidence="1" id="KW-0963">Cytoplasm</keyword>